<proteinExistence type="predicted"/>
<evidence type="ECO:0000313" key="3">
    <source>
        <dbReference type="Proteomes" id="UP000016934"/>
    </source>
</evidence>
<dbReference type="HOGENOM" id="CLU_1937986_0_0_1"/>
<organism evidence="2 3">
    <name type="scientific">Cochliobolus sativus (strain ND90Pr / ATCC 201652)</name>
    <name type="common">Common root rot and spot blotch fungus</name>
    <name type="synonym">Bipolaris sorokiniana</name>
    <dbReference type="NCBI Taxonomy" id="665912"/>
    <lineage>
        <taxon>Eukaryota</taxon>
        <taxon>Fungi</taxon>
        <taxon>Dikarya</taxon>
        <taxon>Ascomycota</taxon>
        <taxon>Pezizomycotina</taxon>
        <taxon>Dothideomycetes</taxon>
        <taxon>Pleosporomycetidae</taxon>
        <taxon>Pleosporales</taxon>
        <taxon>Pleosporineae</taxon>
        <taxon>Pleosporaceae</taxon>
        <taxon>Bipolaris</taxon>
    </lineage>
</organism>
<dbReference type="Proteomes" id="UP000016934">
    <property type="component" value="Unassembled WGS sequence"/>
</dbReference>
<reference evidence="3" key="2">
    <citation type="journal article" date="2013" name="PLoS Genet.">
        <title>Comparative genome structure, secondary metabolite, and effector coding capacity across Cochliobolus pathogens.</title>
        <authorList>
            <person name="Condon B.J."/>
            <person name="Leng Y."/>
            <person name="Wu D."/>
            <person name="Bushley K.E."/>
            <person name="Ohm R.A."/>
            <person name="Otillar R."/>
            <person name="Martin J."/>
            <person name="Schackwitz W."/>
            <person name="Grimwood J."/>
            <person name="MohdZainudin N."/>
            <person name="Xue C."/>
            <person name="Wang R."/>
            <person name="Manning V.A."/>
            <person name="Dhillon B."/>
            <person name="Tu Z.J."/>
            <person name="Steffenson B.J."/>
            <person name="Salamov A."/>
            <person name="Sun H."/>
            <person name="Lowry S."/>
            <person name="LaButti K."/>
            <person name="Han J."/>
            <person name="Copeland A."/>
            <person name="Lindquist E."/>
            <person name="Barry K."/>
            <person name="Schmutz J."/>
            <person name="Baker S.E."/>
            <person name="Ciuffetti L.M."/>
            <person name="Grigoriev I.V."/>
            <person name="Zhong S."/>
            <person name="Turgeon B.G."/>
        </authorList>
    </citation>
    <scope>NUCLEOTIDE SEQUENCE [LARGE SCALE GENOMIC DNA]</scope>
    <source>
        <strain evidence="3">ND90Pr / ATCC 201652</strain>
    </source>
</reference>
<evidence type="ECO:0008006" key="4">
    <source>
        <dbReference type="Google" id="ProtNLM"/>
    </source>
</evidence>
<reference evidence="2 3" key="1">
    <citation type="journal article" date="2012" name="PLoS Pathog.">
        <title>Diverse lifestyles and strategies of plant pathogenesis encoded in the genomes of eighteen Dothideomycetes fungi.</title>
        <authorList>
            <person name="Ohm R.A."/>
            <person name="Feau N."/>
            <person name="Henrissat B."/>
            <person name="Schoch C.L."/>
            <person name="Horwitz B.A."/>
            <person name="Barry K.W."/>
            <person name="Condon B.J."/>
            <person name="Copeland A.C."/>
            <person name="Dhillon B."/>
            <person name="Glaser F."/>
            <person name="Hesse C.N."/>
            <person name="Kosti I."/>
            <person name="LaButti K."/>
            <person name="Lindquist E.A."/>
            <person name="Lucas S."/>
            <person name="Salamov A.A."/>
            <person name="Bradshaw R.E."/>
            <person name="Ciuffetti L."/>
            <person name="Hamelin R.C."/>
            <person name="Kema G.H.J."/>
            <person name="Lawrence C."/>
            <person name="Scott J.A."/>
            <person name="Spatafora J.W."/>
            <person name="Turgeon B.G."/>
            <person name="de Wit P.J.G.M."/>
            <person name="Zhong S."/>
            <person name="Goodwin S.B."/>
            <person name="Grigoriev I.V."/>
        </authorList>
    </citation>
    <scope>NUCLEOTIDE SEQUENCE [LARGE SCALE GENOMIC DNA]</scope>
    <source>
        <strain evidence="3">ND90Pr / ATCC 201652</strain>
    </source>
</reference>
<protein>
    <recommendedName>
        <fullName evidence="4">Secreted protein</fullName>
    </recommendedName>
</protein>
<dbReference type="RefSeq" id="XP_007705535.1">
    <property type="nucleotide sequence ID" value="XM_007707345.1"/>
</dbReference>
<accession>M2QTN8</accession>
<gene>
    <name evidence="2" type="ORF">COCSADRAFT_31267</name>
</gene>
<dbReference type="GeneID" id="19136407"/>
<evidence type="ECO:0000313" key="2">
    <source>
        <dbReference type="EMBL" id="EMD58534.1"/>
    </source>
</evidence>
<name>M2QTN8_COCSN</name>
<dbReference type="AlphaFoldDB" id="M2QTN8"/>
<feature type="signal peptide" evidence="1">
    <location>
        <begin position="1"/>
        <end position="18"/>
    </location>
</feature>
<dbReference type="EMBL" id="KB445655">
    <property type="protein sequence ID" value="EMD58534.1"/>
    <property type="molecule type" value="Genomic_DNA"/>
</dbReference>
<keyword evidence="3" id="KW-1185">Reference proteome</keyword>
<sequence length="130" mass="14988">MAMWWWGWLCPSLRASRAEPDQPTDSEKDASDLVFFDTLTRCMKRSRWIETITRVLDCTQCFPANAARKHDITWLHVDMAVADPNKTPLETPAWTTCVDFWPSRRACPNNALAHTSSGFPEKREMFVLVV</sequence>
<evidence type="ECO:0000256" key="1">
    <source>
        <dbReference type="SAM" id="SignalP"/>
    </source>
</evidence>
<keyword evidence="1" id="KW-0732">Signal</keyword>
<dbReference type="KEGG" id="bsc:COCSADRAFT_31267"/>
<feature type="chain" id="PRO_5004023758" description="Secreted protein" evidence="1">
    <location>
        <begin position="19"/>
        <end position="130"/>
    </location>
</feature>